<dbReference type="CDD" id="cd06223">
    <property type="entry name" value="PRTases_typeI"/>
    <property type="match status" value="1"/>
</dbReference>
<dbReference type="AlphaFoldDB" id="A0A6J4KYN6"/>
<dbReference type="SUPFAM" id="SSF53271">
    <property type="entry name" value="PRTase-like"/>
    <property type="match status" value="1"/>
</dbReference>
<evidence type="ECO:0000259" key="1">
    <source>
        <dbReference type="Pfam" id="PF00156"/>
    </source>
</evidence>
<protein>
    <submittedName>
        <fullName evidence="2">Protein-L-isoaspartate O-methyltransferase</fullName>
        <ecNumber evidence="2">2.1.1.77</ecNumber>
    </submittedName>
</protein>
<keyword evidence="2" id="KW-0808">Transferase</keyword>
<dbReference type="InterPro" id="IPR029057">
    <property type="entry name" value="PRTase-like"/>
</dbReference>
<reference evidence="2" key="1">
    <citation type="submission" date="2020-02" db="EMBL/GenBank/DDBJ databases">
        <authorList>
            <person name="Meier V. D."/>
        </authorList>
    </citation>
    <scope>NUCLEOTIDE SEQUENCE</scope>
    <source>
        <strain evidence="2">AVDCRST_MAG61</strain>
    </source>
</reference>
<proteinExistence type="predicted"/>
<dbReference type="InterPro" id="IPR000836">
    <property type="entry name" value="PRTase_dom"/>
</dbReference>
<dbReference type="Gene3D" id="3.30.1310.20">
    <property type="entry name" value="PRTase-like"/>
    <property type="match status" value="1"/>
</dbReference>
<organism evidence="2">
    <name type="scientific">uncultured Friedmanniella sp</name>
    <dbReference type="NCBI Taxonomy" id="335381"/>
    <lineage>
        <taxon>Bacteria</taxon>
        <taxon>Bacillati</taxon>
        <taxon>Actinomycetota</taxon>
        <taxon>Actinomycetes</taxon>
        <taxon>Propionibacteriales</taxon>
        <taxon>Nocardioidaceae</taxon>
        <taxon>Friedmanniella</taxon>
        <taxon>environmental samples</taxon>
    </lineage>
</organism>
<dbReference type="Pfam" id="PF00156">
    <property type="entry name" value="Pribosyltran"/>
    <property type="match status" value="1"/>
</dbReference>
<evidence type="ECO:0000313" key="2">
    <source>
        <dbReference type="EMBL" id="CAA9317864.1"/>
    </source>
</evidence>
<sequence length="230" mass="24882">MFANRTEAGRRLATHLTHLRQQPVVVLGLPRGGVPVASPVAEYLEAPLDVLVVRKLGFPGQPELAVGALGEGGVRLVDDELVKVGRVSTADLRQIEQREARLLQERVERLRSGRPRIELRDRIAVVVDDGLATGWSARVACTVARRLGAARIVLAVPVAPAPTLERLPEADEVVCVEVPERFLAVGLHYRDFNQTPEQDVVKLLDAAARRMGPEVKASGPASPVSQEAAD</sequence>
<keyword evidence="2" id="KW-0489">Methyltransferase</keyword>
<feature type="domain" description="Phosphoribosyltransferase" evidence="1">
    <location>
        <begin position="13"/>
        <end position="178"/>
    </location>
</feature>
<dbReference type="GO" id="GO:0032259">
    <property type="term" value="P:methylation"/>
    <property type="evidence" value="ECO:0007669"/>
    <property type="project" value="UniProtKB-KW"/>
</dbReference>
<name>A0A6J4KYN6_9ACTN</name>
<gene>
    <name evidence="2" type="ORF">AVDCRST_MAG61-2117</name>
</gene>
<accession>A0A6J4KYN6</accession>
<dbReference type="Gene3D" id="3.40.50.2020">
    <property type="match status" value="1"/>
</dbReference>
<dbReference type="EMBL" id="CADCTT010000277">
    <property type="protein sequence ID" value="CAA9317864.1"/>
    <property type="molecule type" value="Genomic_DNA"/>
</dbReference>
<dbReference type="EC" id="2.1.1.77" evidence="2"/>
<dbReference type="GO" id="GO:0004719">
    <property type="term" value="F:protein-L-isoaspartate (D-aspartate) O-methyltransferase activity"/>
    <property type="evidence" value="ECO:0007669"/>
    <property type="project" value="UniProtKB-EC"/>
</dbReference>